<dbReference type="GO" id="GO:0016655">
    <property type="term" value="F:oxidoreductase activity, acting on NAD(P)H, quinone or similar compound as acceptor"/>
    <property type="evidence" value="ECO:0007669"/>
    <property type="project" value="InterPro"/>
</dbReference>
<dbReference type="Pfam" id="PF02525">
    <property type="entry name" value="Flavodoxin_2"/>
    <property type="match status" value="1"/>
</dbReference>
<feature type="binding site" evidence="6">
    <location>
        <begin position="138"/>
        <end position="141"/>
    </location>
    <ligand>
        <name>FMN</name>
        <dbReference type="ChEBI" id="CHEBI:58210"/>
    </ligand>
</feature>
<feature type="binding site" evidence="6">
    <location>
        <begin position="16"/>
        <end position="18"/>
    </location>
    <ligand>
        <name>FMN</name>
        <dbReference type="ChEBI" id="CHEBI:58210"/>
    </ligand>
</feature>
<sequence>MAHLLHIDASALSQGSVSRDVSAIFRRAWEEQHPEGVVTYRDLAANPLPHLDEAAITARSTPAESRTAEQRAAAAVEDELIEELLKADAYLIGVPMYNFSVPSTLKAWLDWILSAGRTFGMDPKDSPIAGRPVTLISSRGGAYGPGTPRDGWDYAEPFLQQVLAKALGLDVTVITAELTMAHLNPAMAELRPAAEASRASAEQAAAAQAKEVLSRLGV</sequence>
<evidence type="ECO:0000256" key="4">
    <source>
        <dbReference type="ARBA" id="ARBA00023027"/>
    </source>
</evidence>
<comment type="caution">
    <text evidence="8">The sequence shown here is derived from an EMBL/GenBank/DDBJ whole genome shotgun (WGS) entry which is preliminary data.</text>
</comment>
<comment type="similarity">
    <text evidence="6">Belongs to the azoreductase type 1 family.</text>
</comment>
<comment type="catalytic activity">
    <reaction evidence="5">
        <text>N,N-dimethyl-1,4-phenylenediamine + anthranilate + 2 NAD(+) = 2-(4-dimethylaminophenyl)diazenylbenzoate + 2 NADH + 2 H(+)</text>
        <dbReference type="Rhea" id="RHEA:55872"/>
        <dbReference type="ChEBI" id="CHEBI:15378"/>
        <dbReference type="ChEBI" id="CHEBI:15783"/>
        <dbReference type="ChEBI" id="CHEBI:16567"/>
        <dbReference type="ChEBI" id="CHEBI:57540"/>
        <dbReference type="ChEBI" id="CHEBI:57945"/>
        <dbReference type="ChEBI" id="CHEBI:71579"/>
        <dbReference type="EC" id="1.7.1.17"/>
    </reaction>
    <physiologicalReaction direction="right-to-left" evidence="5">
        <dbReference type="Rhea" id="RHEA:55874"/>
    </physiologicalReaction>
</comment>
<dbReference type="PANTHER" id="PTHR43741:SF4">
    <property type="entry name" value="FMN-DEPENDENT NADH:QUINONE OXIDOREDUCTASE"/>
    <property type="match status" value="1"/>
</dbReference>
<evidence type="ECO:0000256" key="6">
    <source>
        <dbReference type="HAMAP-Rule" id="MF_01216"/>
    </source>
</evidence>
<dbReference type="GO" id="GO:0010181">
    <property type="term" value="F:FMN binding"/>
    <property type="evidence" value="ECO:0007669"/>
    <property type="project" value="UniProtKB-UniRule"/>
</dbReference>
<keyword evidence="2 6" id="KW-0288">FMN</keyword>
<evidence type="ECO:0000256" key="2">
    <source>
        <dbReference type="ARBA" id="ARBA00022643"/>
    </source>
</evidence>
<keyword evidence="3 6" id="KW-0560">Oxidoreductase</keyword>
<name>A0A853ABS1_9ACTN</name>
<dbReference type="EC" id="1.6.5.-" evidence="6"/>
<reference evidence="8 9" key="1">
    <citation type="submission" date="2020-07" db="EMBL/GenBank/DDBJ databases">
        <title>Sequencing the genomes of 1000 actinobacteria strains.</title>
        <authorList>
            <person name="Klenk H.-P."/>
        </authorList>
    </citation>
    <scope>NUCLEOTIDE SEQUENCE [LARGE SCALE GENOMIC DNA]</scope>
    <source>
        <strain evidence="8 9">DSM 42178</strain>
    </source>
</reference>
<dbReference type="InterPro" id="IPR050104">
    <property type="entry name" value="FMN-dep_NADH:Q_OxRdtase_AzoR1"/>
</dbReference>
<evidence type="ECO:0000256" key="1">
    <source>
        <dbReference type="ARBA" id="ARBA00022630"/>
    </source>
</evidence>
<dbReference type="PANTHER" id="PTHR43741">
    <property type="entry name" value="FMN-DEPENDENT NADH-AZOREDUCTASE 1"/>
    <property type="match status" value="1"/>
</dbReference>
<evidence type="ECO:0000259" key="7">
    <source>
        <dbReference type="Pfam" id="PF02525"/>
    </source>
</evidence>
<feature type="binding site" evidence="6">
    <location>
        <begin position="96"/>
        <end position="99"/>
    </location>
    <ligand>
        <name>FMN</name>
        <dbReference type="ChEBI" id="CHEBI:58210"/>
    </ligand>
</feature>
<comment type="subunit">
    <text evidence="6">Homodimer.</text>
</comment>
<evidence type="ECO:0000256" key="5">
    <source>
        <dbReference type="ARBA" id="ARBA00048542"/>
    </source>
</evidence>
<comment type="function">
    <text evidence="6">Also exhibits azoreductase activity. Catalyzes the reductive cleavage of the azo bond in aromatic azo compounds to the corresponding amines.</text>
</comment>
<dbReference type="Proteomes" id="UP000567795">
    <property type="component" value="Unassembled WGS sequence"/>
</dbReference>
<comment type="catalytic activity">
    <reaction evidence="6">
        <text>2 a quinone + NADH + H(+) = 2 a 1,4-benzosemiquinone + NAD(+)</text>
        <dbReference type="Rhea" id="RHEA:65952"/>
        <dbReference type="ChEBI" id="CHEBI:15378"/>
        <dbReference type="ChEBI" id="CHEBI:57540"/>
        <dbReference type="ChEBI" id="CHEBI:57945"/>
        <dbReference type="ChEBI" id="CHEBI:132124"/>
        <dbReference type="ChEBI" id="CHEBI:134225"/>
    </reaction>
</comment>
<dbReference type="InterPro" id="IPR029039">
    <property type="entry name" value="Flavoprotein-like_sf"/>
</dbReference>
<dbReference type="SUPFAM" id="SSF52218">
    <property type="entry name" value="Flavoproteins"/>
    <property type="match status" value="1"/>
</dbReference>
<organism evidence="8 9">
    <name type="scientific">Allostreptomyces psammosilenae</name>
    <dbReference type="NCBI Taxonomy" id="1892865"/>
    <lineage>
        <taxon>Bacteria</taxon>
        <taxon>Bacillati</taxon>
        <taxon>Actinomycetota</taxon>
        <taxon>Actinomycetes</taxon>
        <taxon>Kitasatosporales</taxon>
        <taxon>Streptomycetaceae</taxon>
        <taxon>Allostreptomyces</taxon>
    </lineage>
</organism>
<comment type="function">
    <text evidence="6">Quinone reductase that provides resistance to thiol-specific stress caused by electrophilic quinones.</text>
</comment>
<dbReference type="EC" id="1.7.1.17" evidence="6"/>
<keyword evidence="4 6" id="KW-0520">NAD</keyword>
<keyword evidence="1 6" id="KW-0285">Flavoprotein</keyword>
<proteinExistence type="inferred from homology"/>
<keyword evidence="9" id="KW-1185">Reference proteome</keyword>
<dbReference type="HAMAP" id="MF_01216">
    <property type="entry name" value="Azoreductase_type1"/>
    <property type="match status" value="1"/>
</dbReference>
<dbReference type="InterPro" id="IPR003680">
    <property type="entry name" value="Flavodoxin_fold"/>
</dbReference>
<feature type="domain" description="Flavodoxin-like fold" evidence="7">
    <location>
        <begin position="3"/>
        <end position="191"/>
    </location>
</feature>
<dbReference type="GO" id="GO:0016652">
    <property type="term" value="F:oxidoreductase activity, acting on NAD(P)H as acceptor"/>
    <property type="evidence" value="ECO:0007669"/>
    <property type="project" value="UniProtKB-UniRule"/>
</dbReference>
<gene>
    <name evidence="6" type="primary">azoR</name>
    <name evidence="8" type="ORF">FHU37_004851</name>
</gene>
<dbReference type="GO" id="GO:0009055">
    <property type="term" value="F:electron transfer activity"/>
    <property type="evidence" value="ECO:0007669"/>
    <property type="project" value="UniProtKB-UniRule"/>
</dbReference>
<dbReference type="InterPro" id="IPR023048">
    <property type="entry name" value="NADH:quinone_OxRdtase_FMN_depd"/>
</dbReference>
<dbReference type="Gene3D" id="3.40.50.360">
    <property type="match status" value="1"/>
</dbReference>
<dbReference type="RefSeq" id="WP_179816761.1">
    <property type="nucleotide sequence ID" value="NZ_JACBZD010000002.1"/>
</dbReference>
<protein>
    <recommendedName>
        <fullName evidence="6">FMN dependent NADH:quinone oxidoreductase</fullName>
        <ecNumber evidence="6">1.6.5.-</ecNumber>
    </recommendedName>
    <alternativeName>
        <fullName evidence="6">Azo-dye reductase</fullName>
    </alternativeName>
    <alternativeName>
        <fullName evidence="6">FMN-dependent NADH-azo compound oxidoreductase</fullName>
    </alternativeName>
    <alternativeName>
        <fullName evidence="6">FMN-dependent NADH-azoreductase</fullName>
        <ecNumber evidence="6">1.7.1.17</ecNumber>
    </alternativeName>
</protein>
<accession>A0A853ABS1</accession>
<feature type="binding site" evidence="6">
    <location>
        <position position="10"/>
    </location>
    <ligand>
        <name>FMN</name>
        <dbReference type="ChEBI" id="CHEBI:58210"/>
    </ligand>
</feature>
<dbReference type="EMBL" id="JACBZD010000002">
    <property type="protein sequence ID" value="NYI07822.1"/>
    <property type="molecule type" value="Genomic_DNA"/>
</dbReference>
<evidence type="ECO:0000313" key="9">
    <source>
        <dbReference type="Proteomes" id="UP000567795"/>
    </source>
</evidence>
<evidence type="ECO:0000256" key="3">
    <source>
        <dbReference type="ARBA" id="ARBA00023002"/>
    </source>
</evidence>
<dbReference type="AlphaFoldDB" id="A0A853ABS1"/>
<comment type="cofactor">
    <cofactor evidence="6">
        <name>FMN</name>
        <dbReference type="ChEBI" id="CHEBI:58210"/>
    </cofactor>
    <text evidence="6">Binds 1 FMN per subunit.</text>
</comment>
<evidence type="ECO:0000313" key="8">
    <source>
        <dbReference type="EMBL" id="NYI07822.1"/>
    </source>
</evidence>